<dbReference type="PANTHER" id="PTHR46696:SF1">
    <property type="entry name" value="CYTOCHROME P450 YJIB-RELATED"/>
    <property type="match status" value="1"/>
</dbReference>
<dbReference type="Gene3D" id="1.10.630.10">
    <property type="entry name" value="Cytochrome P450"/>
    <property type="match status" value="1"/>
</dbReference>
<comment type="similarity">
    <text evidence="1 2">Belongs to the cytochrome P450 family.</text>
</comment>
<dbReference type="RefSeq" id="WP_344417818.1">
    <property type="nucleotide sequence ID" value="NZ_BAAAQK010000009.1"/>
</dbReference>
<comment type="caution">
    <text evidence="4">The sequence shown here is derived from an EMBL/GenBank/DDBJ whole genome shotgun (WGS) entry which is preliminary data.</text>
</comment>
<evidence type="ECO:0000313" key="4">
    <source>
        <dbReference type="EMBL" id="GAA1851737.1"/>
    </source>
</evidence>
<dbReference type="SUPFAM" id="SSF48264">
    <property type="entry name" value="Cytochrome P450"/>
    <property type="match status" value="1"/>
</dbReference>
<name>A0ABN2N4B8_9PSEU</name>
<keyword evidence="2" id="KW-0408">Iron</keyword>
<accession>A0ABN2N4B8</accession>
<feature type="compositionally biased region" description="Basic and acidic residues" evidence="3">
    <location>
        <begin position="1"/>
        <end position="10"/>
    </location>
</feature>
<feature type="region of interest" description="Disordered" evidence="3">
    <location>
        <begin position="1"/>
        <end position="24"/>
    </location>
</feature>
<evidence type="ECO:0000256" key="3">
    <source>
        <dbReference type="SAM" id="MobiDB-lite"/>
    </source>
</evidence>
<dbReference type="EMBL" id="BAAAQK010000009">
    <property type="protein sequence ID" value="GAA1851737.1"/>
    <property type="molecule type" value="Genomic_DNA"/>
</dbReference>
<dbReference type="InterPro" id="IPR001128">
    <property type="entry name" value="Cyt_P450"/>
</dbReference>
<dbReference type="CDD" id="cd00302">
    <property type="entry name" value="cytochrome_P450"/>
    <property type="match status" value="1"/>
</dbReference>
<evidence type="ECO:0000313" key="5">
    <source>
        <dbReference type="Proteomes" id="UP001500449"/>
    </source>
</evidence>
<dbReference type="Proteomes" id="UP001500449">
    <property type="component" value="Unassembled WGS sequence"/>
</dbReference>
<dbReference type="InterPro" id="IPR036396">
    <property type="entry name" value="Cyt_P450_sf"/>
</dbReference>
<organism evidence="4 5">
    <name type="scientific">Pseudonocardia ailaonensis</name>
    <dbReference type="NCBI Taxonomy" id="367279"/>
    <lineage>
        <taxon>Bacteria</taxon>
        <taxon>Bacillati</taxon>
        <taxon>Actinomycetota</taxon>
        <taxon>Actinomycetes</taxon>
        <taxon>Pseudonocardiales</taxon>
        <taxon>Pseudonocardiaceae</taxon>
        <taxon>Pseudonocardia</taxon>
    </lineage>
</organism>
<protein>
    <submittedName>
        <fullName evidence="4">Cytochrome P450</fullName>
    </submittedName>
</protein>
<dbReference type="PANTHER" id="PTHR46696">
    <property type="entry name" value="P450, PUTATIVE (EUROFUNG)-RELATED"/>
    <property type="match status" value="1"/>
</dbReference>
<evidence type="ECO:0000256" key="2">
    <source>
        <dbReference type="RuleBase" id="RU000461"/>
    </source>
</evidence>
<keyword evidence="2" id="KW-0560">Oxidoreductase</keyword>
<keyword evidence="2" id="KW-0349">Heme</keyword>
<dbReference type="PROSITE" id="PS00086">
    <property type="entry name" value="CYTOCHROME_P450"/>
    <property type="match status" value="1"/>
</dbReference>
<sequence>MTETRAHTSDGRTGPPARQTIGDHGDMTVISRYHEVQEVMRTSGFWPSMFGRFSKPLLDGSLMSLPTEEHLTRRRAEVVMFSRSQLMEYELEITVPALRRHLLEALDGGDSKIDIMDVMRSALLQVTAKIIGLDLPDSAADIDELRVMAERFGDAAAAEWLVSGAAEVVEEALTARDRFDVRYFQPALARRRRLIATNEAGSTNDLLTLLLRTFPDMDTDQLRREAVFYVNAAANTTSHLAPHVLLDLMEYFKGNPEHRGLAADLGFLQRAVSEALRLHPTVPALMRMALDDIELSTGRTVAKGEQLLLDLNASGRDESVYGPTAHLYDPFRTLPPRTPPYGLAFGDGAHTCLGRQVAVGAGNGSVSRDDLPAGVLTRLLREVLRFDPHVDPDDPPVYRPNTMTRRFSAFPVVLHRPSSSPEK</sequence>
<keyword evidence="2" id="KW-0503">Monooxygenase</keyword>
<proteinExistence type="inferred from homology"/>
<keyword evidence="5" id="KW-1185">Reference proteome</keyword>
<keyword evidence="2" id="KW-0479">Metal-binding</keyword>
<evidence type="ECO:0000256" key="1">
    <source>
        <dbReference type="ARBA" id="ARBA00010617"/>
    </source>
</evidence>
<dbReference type="Pfam" id="PF00067">
    <property type="entry name" value="p450"/>
    <property type="match status" value="1"/>
</dbReference>
<gene>
    <name evidence="4" type="ORF">GCM10009836_34670</name>
</gene>
<reference evidence="4 5" key="1">
    <citation type="journal article" date="2019" name="Int. J. Syst. Evol. Microbiol.">
        <title>The Global Catalogue of Microorganisms (GCM) 10K type strain sequencing project: providing services to taxonomists for standard genome sequencing and annotation.</title>
        <authorList>
            <consortium name="The Broad Institute Genomics Platform"/>
            <consortium name="The Broad Institute Genome Sequencing Center for Infectious Disease"/>
            <person name="Wu L."/>
            <person name="Ma J."/>
        </authorList>
    </citation>
    <scope>NUCLEOTIDE SEQUENCE [LARGE SCALE GENOMIC DNA]</scope>
    <source>
        <strain evidence="4 5">JCM 16009</strain>
    </source>
</reference>
<dbReference type="InterPro" id="IPR017972">
    <property type="entry name" value="Cyt_P450_CS"/>
</dbReference>